<dbReference type="Proteomes" id="UP000660801">
    <property type="component" value="Unassembled WGS sequence"/>
</dbReference>
<dbReference type="Pfam" id="PF04650">
    <property type="entry name" value="YSIRK_signal"/>
    <property type="match status" value="1"/>
</dbReference>
<name>A0A917A7D5_9STRE</name>
<keyword evidence="3" id="KW-1133">Transmembrane helix</keyword>
<dbReference type="InterPro" id="IPR008979">
    <property type="entry name" value="Galactose-bd-like_sf"/>
</dbReference>
<evidence type="ECO:0000256" key="2">
    <source>
        <dbReference type="SAM" id="MobiDB-lite"/>
    </source>
</evidence>
<dbReference type="RefSeq" id="WP_068991959.1">
    <property type="nucleotide sequence ID" value="NZ_BMJN01000016.1"/>
</dbReference>
<dbReference type="Gene3D" id="2.60.40.1220">
    <property type="match status" value="1"/>
</dbReference>
<dbReference type="InterPro" id="IPR017853">
    <property type="entry name" value="GH"/>
</dbReference>
<dbReference type="InterPro" id="IPR014755">
    <property type="entry name" value="Cu-Rt/internalin_Ig-like"/>
</dbReference>
<dbReference type="SUPFAM" id="SSF49785">
    <property type="entry name" value="Galactose-binding domain-like"/>
    <property type="match status" value="2"/>
</dbReference>
<evidence type="ECO:0000259" key="4">
    <source>
        <dbReference type="PROSITE" id="PS50022"/>
    </source>
</evidence>
<feature type="region of interest" description="Disordered" evidence="2">
    <location>
        <begin position="50"/>
        <end position="88"/>
    </location>
</feature>
<evidence type="ECO:0000256" key="3">
    <source>
        <dbReference type="SAM" id="Phobius"/>
    </source>
</evidence>
<evidence type="ECO:0000313" key="6">
    <source>
        <dbReference type="Proteomes" id="UP000660801"/>
    </source>
</evidence>
<reference evidence="5" key="2">
    <citation type="submission" date="2020-09" db="EMBL/GenBank/DDBJ databases">
        <authorList>
            <person name="Sun Q."/>
            <person name="Zhou Y."/>
        </authorList>
    </citation>
    <scope>NUCLEOTIDE SEQUENCE</scope>
    <source>
        <strain evidence="5">CGMCC 1.15533</strain>
    </source>
</reference>
<dbReference type="Pfam" id="PF13753">
    <property type="entry name" value="SWM_repeat"/>
    <property type="match status" value="1"/>
</dbReference>
<gene>
    <name evidence="5" type="ORF">GCM10011510_11170</name>
</gene>
<dbReference type="InterPro" id="IPR005877">
    <property type="entry name" value="YSIRK_signal_dom"/>
</dbReference>
<dbReference type="Gene3D" id="2.60.120.260">
    <property type="entry name" value="Galactose-binding domain-like"/>
    <property type="match status" value="2"/>
</dbReference>
<keyword evidence="3" id="KW-0472">Membrane</keyword>
<feature type="domain" description="F5/8 type C" evidence="4">
    <location>
        <begin position="1230"/>
        <end position="1386"/>
    </location>
</feature>
<dbReference type="Gene3D" id="1.20.1270.90">
    <property type="entry name" value="AF1782-like"/>
    <property type="match status" value="1"/>
</dbReference>
<accession>A0A917A7D5</accession>
<dbReference type="InterPro" id="IPR013320">
    <property type="entry name" value="ConA-like_dom_sf"/>
</dbReference>
<dbReference type="OrthoDB" id="3183911at2"/>
<keyword evidence="3" id="KW-0812">Transmembrane</keyword>
<dbReference type="SUPFAM" id="SSF51445">
    <property type="entry name" value="(Trans)glycosidases"/>
    <property type="match status" value="1"/>
</dbReference>
<comment type="caution">
    <text evidence="5">The sequence shown here is derived from an EMBL/GenBank/DDBJ whole genome shotgun (WGS) entry which is preliminary data.</text>
</comment>
<dbReference type="Pfam" id="PF00754">
    <property type="entry name" value="F5_F8_type_C"/>
    <property type="match status" value="2"/>
</dbReference>
<proteinExistence type="predicted"/>
<dbReference type="PROSITE" id="PS50022">
    <property type="entry name" value="FA58C_3"/>
    <property type="match status" value="1"/>
</dbReference>
<feature type="transmembrane region" description="Helical" evidence="3">
    <location>
        <begin position="15"/>
        <end position="34"/>
    </location>
</feature>
<organism evidence="5 6">
    <name type="scientific">Streptococcus himalayensis</name>
    <dbReference type="NCBI Taxonomy" id="1888195"/>
    <lineage>
        <taxon>Bacteria</taxon>
        <taxon>Bacillati</taxon>
        <taxon>Bacillota</taxon>
        <taxon>Bacilli</taxon>
        <taxon>Lactobacillales</taxon>
        <taxon>Streptococcaceae</taxon>
        <taxon>Streptococcus</taxon>
    </lineage>
</organism>
<evidence type="ECO:0000256" key="1">
    <source>
        <dbReference type="ARBA" id="ARBA00022729"/>
    </source>
</evidence>
<dbReference type="InterPro" id="IPR000421">
    <property type="entry name" value="FA58C"/>
</dbReference>
<evidence type="ECO:0000313" key="5">
    <source>
        <dbReference type="EMBL" id="GGE31613.1"/>
    </source>
</evidence>
<keyword evidence="6" id="KW-1185">Reference proteome</keyword>
<dbReference type="SUPFAM" id="SSF49899">
    <property type="entry name" value="Concanavalin A-like lectins/glucanases"/>
    <property type="match status" value="1"/>
</dbReference>
<dbReference type="InterPro" id="IPR013785">
    <property type="entry name" value="Aldolase_TIM"/>
</dbReference>
<dbReference type="NCBIfam" id="TIGR01168">
    <property type="entry name" value="YSIRK_signal"/>
    <property type="match status" value="1"/>
</dbReference>
<protein>
    <recommendedName>
        <fullName evidence="4">F5/8 type C domain-containing protein</fullName>
    </recommendedName>
</protein>
<dbReference type="InterPro" id="IPR028059">
    <property type="entry name" value="SWM_rpt"/>
</dbReference>
<sequence length="1930" mass="213397">MKASSKELFEKRRRYAIRTLAVGTCSVMIGAFLLSQNQLIAAEEVTEAEGANASRELESGRENAGNTLDTSYAAPAASPEMTNPSEANQAENQKIDIGNDSVAHHYTIENGVLRTESIENKLTKEKVEFAADSKEFNVRFKSDEVAEPISAEPLSTDKESWTVRSNSVASETSMTEGPARLAVDNNPNTIWHTNWGAGTGPQGTLPAHVELEFPQAKHIKTLAYLPRQVGTNGDAKEYKIYAKMGESAEYQEVKNGRLEPYPNKEWQFIDLGDLLAVRALKFEVISTQNGNSYGAAAELDVSEKSVTELQLEAERRRKEYAERVQRLEDKHSISMKNLRVKKDGVKTEQTAEGQRTTFTFLPYHYQGKTLNLRYVVDLKNDAKFMQSHLEIAAPEGQEDLAIDTIDLQSYKLKGDEKIWKLPKQADIAEMAGFNGFYAGLGQPVYVKSFYTGSEFPVAWNTVDDTETLYSRYYSGKSLNQLTKNKDGYYETWNTVLGVARSDDYQVLQQDFYKYIQAIGQDTYYRKQYNSWFDHMLNINAKNIQNSFNEIEKGFTNGGVAPLDSFVVDDGWQDMDTLWDFNTKFPNKLYDSSKQAQRLGSNFGLWMGPQGGYSQPGHLADALVRQNKGSKHAGVVYIGDKRYVEGLNNLYADYEDKFGINYWKLDGLLLNPRPDTDPNGNFIGGGYKNMYSMTEAHERWIGLYNTIRKSAKDPSKMWINLTSYITPSPWYLQWVNSIWMQNSSDVDYEDNVKRGEYASLDFGNDANEAITYRDDRYEELINLRKWQLPFSNIYNHDPVYGNTSHSAKRIEPNGDYRPPIEFSTDDLRNYLYMLGTRGTGFWEFYYSYNKMDDAKWQVNGEAVNWIESNFETLKHARFHGGKPGHGEVYGYSAWNEDSGILSIRNPINRKQSYTVRLDRLIGVPENMAAMYRTTVLGDKRHDKAGVTNYNEEVTVELEPYESLVFQYSKKKDETSATVENAKATSSRTVDLRFNERVLIDQATFTVEGNRVSNASLNADLRTVTLTLEEELENGQTVSVGYSNVKDNAAEANISTGTVQTTYFSEGRIEDISHVRLGTPLKQDGIEGTGEFSVTVKTTLDKLGQTLAQQGDDWKLSVDDNGRVHFAVKELEVQSAPHTDLKPDDRGMPDKLIAPHEEVVITAVRNRNGSLRLYLNGEVHNTAYDKTKVNESLSIGDLTVGTTDFAGRIDRFILENHAHDFKSAAALRQEVAPKPYLAAIAGATVTAPSYDADDGGVARPVSAALDGDARTYWASDPNQDNRTSPQSLTFTLAEPKMVAGVDYTPRHIANAVGNIKKAYIETSLDGEHWTRADLVGKNEENMIQLNPAHTDKQSLQFAPVMAKYVRLTATETAHWQASSVNKVVAAAEVALVEQVMPEITETPTYNYLYNALVEAAGVKEKSYTAESYATLVAAVQAGSAALTSEDQETLDRHYEAVKAALAHLEKVAETPVIEMHHSVGDIPAPTVSEKPTLELHHSVGDVSAPTVSEKPILELHHSVGDVPAPTVSEKPILELHHSVGDVAAPTVSEKPTLELHHSVGDVPAPTVSEKPILELHHSLGDVAAPTVSEKPTLELHHSVGDVAAPTVSEKPTLELHHSVGDVAAPTVSEKPTLELHHSVGDVPAPTVSEKPTLELHHSVGDVAAPTVSEKPTLKLHHSVGDVAAPTVSEKPTLELHHAVGGTVADKPTLELGNVVSATPAPTVEDKMMGLVHEGTQLKVVGSVAALNGATKLRVRPMTSTAPALENQNYELYDVTLYNEKDEPVQIKGEVTVVLPSKGKVDKVYYVLNNMTESLPFIQNADQTEVMFKVTHFSQYALVYAKGESAPVVNGVAVKPVNTTSAVQPGIQLLANDKKDEKMEAQSMPADKMMADKEMKSEQSLPNTSSAESALGLAGLVLMAMGASALKPRNKDA</sequence>
<reference evidence="5" key="1">
    <citation type="journal article" date="2014" name="Int. J. Syst. Evol. Microbiol.">
        <title>Complete genome sequence of Corynebacterium casei LMG S-19264T (=DSM 44701T), isolated from a smear-ripened cheese.</title>
        <authorList>
            <consortium name="US DOE Joint Genome Institute (JGI-PGF)"/>
            <person name="Walter F."/>
            <person name="Albersmeier A."/>
            <person name="Kalinowski J."/>
            <person name="Ruckert C."/>
        </authorList>
    </citation>
    <scope>NUCLEOTIDE SEQUENCE</scope>
    <source>
        <strain evidence="5">CGMCC 1.15533</strain>
    </source>
</reference>
<keyword evidence="1" id="KW-0732">Signal</keyword>
<dbReference type="Gene3D" id="3.20.20.70">
    <property type="entry name" value="Aldolase class I"/>
    <property type="match status" value="1"/>
</dbReference>
<dbReference type="EMBL" id="BMJN01000016">
    <property type="protein sequence ID" value="GGE31613.1"/>
    <property type="molecule type" value="Genomic_DNA"/>
</dbReference>